<dbReference type="AlphaFoldDB" id="A0A8I5ZM40"/>
<proteinExistence type="predicted"/>
<accession>A0A8I5ZM40</accession>
<feature type="compositionally biased region" description="Basic and acidic residues" evidence="1">
    <location>
        <begin position="45"/>
        <end position="62"/>
    </location>
</feature>
<evidence type="ECO:0000313" key="4">
    <source>
        <dbReference type="RGD" id="41101626"/>
    </source>
</evidence>
<dbReference type="OMA" id="HIVTRIS"/>
<dbReference type="Proteomes" id="UP000002494">
    <property type="component" value="Chromosome 2"/>
</dbReference>
<dbReference type="Ensembl" id="ENSRNOT00000114240.2">
    <property type="protein sequence ID" value="ENSRNOP00000079080.1"/>
    <property type="gene ID" value="ENSRNOG00000063834.2"/>
</dbReference>
<feature type="region of interest" description="Disordered" evidence="1">
    <location>
        <begin position="45"/>
        <end position="64"/>
    </location>
</feature>
<evidence type="ECO:0000313" key="3">
    <source>
        <dbReference type="Proteomes" id="UP000002494"/>
    </source>
</evidence>
<dbReference type="GO" id="GO:0003735">
    <property type="term" value="F:structural constituent of ribosome"/>
    <property type="evidence" value="ECO:0007669"/>
    <property type="project" value="InterPro"/>
</dbReference>
<dbReference type="PANTHER" id="PTHR15892:SF2">
    <property type="entry name" value="LARGE RIBOSOMAL SUBUNIT PROTEIN UL30M"/>
    <property type="match status" value="1"/>
</dbReference>
<dbReference type="KEGG" id="rno:120100611"/>
<dbReference type="GeneTree" id="ENSGT00390000016769"/>
<name>A0A8I5ZM40_RAT</name>
<dbReference type="InterPro" id="IPR005996">
    <property type="entry name" value="Ribosomal_uL30_bac-type"/>
</dbReference>
<dbReference type="InterPro" id="IPR036919">
    <property type="entry name" value="Ribo_uL30_ferredoxin-like_sf"/>
</dbReference>
<dbReference type="SUPFAM" id="SSF55129">
    <property type="entry name" value="Ribosomal protein L30p/L7e"/>
    <property type="match status" value="1"/>
</dbReference>
<evidence type="ECO:0000256" key="1">
    <source>
        <dbReference type="SAM" id="MobiDB-lite"/>
    </source>
</evidence>
<organism evidence="2 3">
    <name type="scientific">Rattus norvegicus</name>
    <name type="common">Rat</name>
    <dbReference type="NCBI Taxonomy" id="10116"/>
    <lineage>
        <taxon>Eukaryota</taxon>
        <taxon>Metazoa</taxon>
        <taxon>Chordata</taxon>
        <taxon>Craniata</taxon>
        <taxon>Vertebrata</taxon>
        <taxon>Euteleostomi</taxon>
        <taxon>Mammalia</taxon>
        <taxon>Eutheria</taxon>
        <taxon>Euarchontoglires</taxon>
        <taxon>Glires</taxon>
        <taxon>Rodentia</taxon>
        <taxon>Myomorpha</taxon>
        <taxon>Muroidea</taxon>
        <taxon>Muridae</taxon>
        <taxon>Murinae</taxon>
        <taxon>Rattus</taxon>
    </lineage>
</organism>
<reference evidence="2" key="2">
    <citation type="submission" date="2025-08" db="UniProtKB">
        <authorList>
            <consortium name="Ensembl"/>
        </authorList>
    </citation>
    <scope>IDENTIFICATION</scope>
    <source>
        <strain evidence="2">Brown Norway</strain>
    </source>
</reference>
<dbReference type="GO" id="GO:0005739">
    <property type="term" value="C:mitochondrion"/>
    <property type="evidence" value="ECO:0000318"/>
    <property type="project" value="GO_Central"/>
</dbReference>
<sequence length="159" mass="18399">MAGVLHSIFLRPPGRLQSVKKGSESLIRTEWIYHKFIRSRLPDKVFEPRPEGHEKHNGDPHNPHKLHIVTRISIKRCLFWEKHTIKELRLQKAHSLQSHKDIQQVNAKPEVVKHLMRIQPLKLPQGLPTEETMSSMCLKSTGELVVQSHLNPVEQEAKS</sequence>
<dbReference type="AGR" id="RGD:41101626"/>
<dbReference type="PANTHER" id="PTHR15892">
    <property type="entry name" value="MITOCHONDRIAL RIBOSOMAL PROTEIN L30"/>
    <property type="match status" value="1"/>
</dbReference>
<keyword evidence="3" id="KW-1185">Reference proteome</keyword>
<dbReference type="GO" id="GO:0006412">
    <property type="term" value="P:translation"/>
    <property type="evidence" value="ECO:0007669"/>
    <property type="project" value="InterPro"/>
</dbReference>
<dbReference type="RefSeq" id="XP_063138985.1">
    <property type="nucleotide sequence ID" value="XM_063282915.1"/>
</dbReference>
<gene>
    <name evidence="2 4" type="primary">LOC120100611</name>
</gene>
<evidence type="ECO:0000313" key="2">
    <source>
        <dbReference type="Ensembl" id="ENSRNOP00000079080.1"/>
    </source>
</evidence>
<reference evidence="2" key="3">
    <citation type="submission" date="2025-09" db="UniProtKB">
        <authorList>
            <consortium name="Ensembl"/>
        </authorList>
    </citation>
    <scope>IDENTIFICATION</scope>
    <source>
        <strain evidence="2">Brown Norway</strain>
    </source>
</reference>
<protein>
    <submittedName>
        <fullName evidence="2">39S ribosomal protein L30, mitochondrial-like</fullName>
    </submittedName>
</protein>
<dbReference type="RGD" id="41101626">
    <property type="gene designation" value="LOC120100611"/>
</dbReference>
<dbReference type="GO" id="GO:0015934">
    <property type="term" value="C:large ribosomal subunit"/>
    <property type="evidence" value="ECO:0007669"/>
    <property type="project" value="InterPro"/>
</dbReference>
<reference evidence="2" key="1">
    <citation type="submission" date="2024-01" db="EMBL/GenBank/DDBJ databases">
        <title>GRCr8: a new rat reference genome assembly contstructed from accurate long reads and long range scaffolding.</title>
        <authorList>
            <person name="Doris P.A."/>
            <person name="Kalbfleisch T."/>
            <person name="Li K."/>
            <person name="Howe K."/>
            <person name="Wood J."/>
        </authorList>
    </citation>
    <scope>NUCLEOTIDE SEQUENCE [LARGE SCALE GENOMIC DNA]</scope>
    <source>
        <strain evidence="2">Brown Norway</strain>
    </source>
</reference>
<dbReference type="GeneID" id="120100611"/>